<organism evidence="1 2">
    <name type="scientific">Phyllobacterium brassicacearum</name>
    <dbReference type="NCBI Taxonomy" id="314235"/>
    <lineage>
        <taxon>Bacteria</taxon>
        <taxon>Pseudomonadati</taxon>
        <taxon>Pseudomonadota</taxon>
        <taxon>Alphaproteobacteria</taxon>
        <taxon>Hyphomicrobiales</taxon>
        <taxon>Phyllobacteriaceae</taxon>
        <taxon>Phyllobacterium</taxon>
    </lineage>
</organism>
<sequence>MVCPPHNAEDNFMRLKTICLDQKGQSGSKLLFERDRTAPARAAVGRNMRVKQCLAARSIIDFILKASEFHRNIPCSNLASGKASQ</sequence>
<dbReference type="EMBL" id="PGGO01000001">
    <property type="protein sequence ID" value="PSH70835.1"/>
    <property type="molecule type" value="Genomic_DNA"/>
</dbReference>
<dbReference type="Proteomes" id="UP000241444">
    <property type="component" value="Unassembled WGS sequence"/>
</dbReference>
<reference evidence="2" key="1">
    <citation type="submission" date="2017-11" db="EMBL/GenBank/DDBJ databases">
        <authorList>
            <person name="Kuznetsova I."/>
            <person name="Sazanova A."/>
            <person name="Chirak E."/>
            <person name="Safronova V."/>
            <person name="Willems A."/>
        </authorList>
    </citation>
    <scope>NUCLEOTIDE SEQUENCE [LARGE SCALE GENOMIC DNA]</scope>
    <source>
        <strain evidence="2">STM 196</strain>
    </source>
</reference>
<accession>A0A2P7BWK3</accession>
<gene>
    <name evidence="1" type="ORF">CU102_01945</name>
</gene>
<keyword evidence="2" id="KW-1185">Reference proteome</keyword>
<evidence type="ECO:0000313" key="2">
    <source>
        <dbReference type="Proteomes" id="UP000241444"/>
    </source>
</evidence>
<name>A0A2P7BWK3_9HYPH</name>
<protein>
    <submittedName>
        <fullName evidence="1">Uncharacterized protein</fullName>
    </submittedName>
</protein>
<comment type="caution">
    <text evidence="1">The sequence shown here is derived from an EMBL/GenBank/DDBJ whole genome shotgun (WGS) entry which is preliminary data.</text>
</comment>
<proteinExistence type="predicted"/>
<evidence type="ECO:0000313" key="1">
    <source>
        <dbReference type="EMBL" id="PSH70835.1"/>
    </source>
</evidence>
<dbReference type="AlphaFoldDB" id="A0A2P7BWK3"/>